<dbReference type="SUPFAM" id="SSF52047">
    <property type="entry name" value="RNI-like"/>
    <property type="match status" value="1"/>
</dbReference>
<evidence type="ECO:0000259" key="2">
    <source>
        <dbReference type="Pfam" id="PF23247"/>
    </source>
</evidence>
<evidence type="ECO:0000256" key="1">
    <source>
        <dbReference type="ARBA" id="ARBA00022821"/>
    </source>
</evidence>
<accession>A0AAD8L321</accession>
<dbReference type="InterPro" id="IPR057135">
    <property type="entry name" value="At4g27190-like_LRR"/>
</dbReference>
<dbReference type="Proteomes" id="UP001229421">
    <property type="component" value="Unassembled WGS sequence"/>
</dbReference>
<name>A0AAD8L321_TARER</name>
<proteinExistence type="predicted"/>
<keyword evidence="1" id="KW-0611">Plant defense</keyword>
<dbReference type="InterPro" id="IPR050905">
    <property type="entry name" value="Plant_NBS-LRR"/>
</dbReference>
<dbReference type="InterPro" id="IPR032675">
    <property type="entry name" value="LRR_dom_sf"/>
</dbReference>
<dbReference type="Pfam" id="PF23247">
    <property type="entry name" value="LRR_RPS2"/>
    <property type="match status" value="1"/>
</dbReference>
<evidence type="ECO:0000313" key="3">
    <source>
        <dbReference type="EMBL" id="KAK1433389.1"/>
    </source>
</evidence>
<dbReference type="PANTHER" id="PTHR33463">
    <property type="entry name" value="NB-ARC DOMAIN-CONTAINING PROTEIN-RELATED"/>
    <property type="match status" value="1"/>
</dbReference>
<dbReference type="AlphaFoldDB" id="A0AAD8L321"/>
<comment type="caution">
    <text evidence="3">The sequence shown here is derived from an EMBL/GenBank/DDBJ whole genome shotgun (WGS) entry which is preliminary data.</text>
</comment>
<dbReference type="EMBL" id="JAUHHV010000002">
    <property type="protein sequence ID" value="KAK1433389.1"/>
    <property type="molecule type" value="Genomic_DNA"/>
</dbReference>
<dbReference type="Gene3D" id="3.80.10.10">
    <property type="entry name" value="Ribonuclease Inhibitor"/>
    <property type="match status" value="1"/>
</dbReference>
<gene>
    <name evidence="3" type="ORF">QVD17_10299</name>
</gene>
<feature type="domain" description="Disease resistance protein At4g27190-like leucine-rich repeats" evidence="2">
    <location>
        <begin position="40"/>
        <end position="120"/>
    </location>
</feature>
<evidence type="ECO:0000313" key="4">
    <source>
        <dbReference type="Proteomes" id="UP001229421"/>
    </source>
</evidence>
<protein>
    <recommendedName>
        <fullName evidence="2">Disease resistance protein At4g27190-like leucine-rich repeats domain-containing protein</fullName>
    </recommendedName>
</protein>
<organism evidence="3 4">
    <name type="scientific">Tagetes erecta</name>
    <name type="common">African marigold</name>
    <dbReference type="NCBI Taxonomy" id="13708"/>
    <lineage>
        <taxon>Eukaryota</taxon>
        <taxon>Viridiplantae</taxon>
        <taxon>Streptophyta</taxon>
        <taxon>Embryophyta</taxon>
        <taxon>Tracheophyta</taxon>
        <taxon>Spermatophyta</taxon>
        <taxon>Magnoliopsida</taxon>
        <taxon>eudicotyledons</taxon>
        <taxon>Gunneridae</taxon>
        <taxon>Pentapetalae</taxon>
        <taxon>asterids</taxon>
        <taxon>campanulids</taxon>
        <taxon>Asterales</taxon>
        <taxon>Asteraceae</taxon>
        <taxon>Asteroideae</taxon>
        <taxon>Heliantheae alliance</taxon>
        <taxon>Tageteae</taxon>
        <taxon>Tagetes</taxon>
    </lineage>
</organism>
<keyword evidence="4" id="KW-1185">Reference proteome</keyword>
<sequence length="132" mass="14851">MGSFVSSSSLNVEGSGGFLDENHSNSIKVFFLEMVVFPSLEKLRVDNLELVNALWPADTVAESFSHLSILEVRNCNNLVKLIPSSLLPRLQNLEELYVTQCQLLENIIEQLEENSVEKVMFPKVDTVRLIKA</sequence>
<reference evidence="3" key="1">
    <citation type="journal article" date="2023" name="bioRxiv">
        <title>Improved chromosome-level genome assembly for marigold (Tagetes erecta).</title>
        <authorList>
            <person name="Jiang F."/>
            <person name="Yuan L."/>
            <person name="Wang S."/>
            <person name="Wang H."/>
            <person name="Xu D."/>
            <person name="Wang A."/>
            <person name="Fan W."/>
        </authorList>
    </citation>
    <scope>NUCLEOTIDE SEQUENCE</scope>
    <source>
        <strain evidence="3">WSJ</strain>
        <tissue evidence="3">Leaf</tissue>
    </source>
</reference>